<dbReference type="Pfam" id="PF06702">
    <property type="entry name" value="Fam20C"/>
    <property type="match status" value="1"/>
</dbReference>
<feature type="domain" description="FAM20 C-terminal" evidence="10">
    <location>
        <begin position="355"/>
        <end position="565"/>
    </location>
</feature>
<keyword evidence="8" id="KW-0464">Manganese</keyword>
<feature type="binding site" evidence="7">
    <location>
        <position position="308"/>
    </location>
    <ligand>
        <name>ATP</name>
        <dbReference type="ChEBI" id="CHEBI:30616"/>
    </ligand>
</feature>
<evidence type="ECO:0000256" key="3">
    <source>
        <dbReference type="ARBA" id="ARBA00023034"/>
    </source>
</evidence>
<accession>A0A5E4LXI5</accession>
<dbReference type="GO" id="GO:0046872">
    <property type="term" value="F:metal ion binding"/>
    <property type="evidence" value="ECO:0007669"/>
    <property type="project" value="UniProtKB-KW"/>
</dbReference>
<feature type="binding site" evidence="7">
    <location>
        <position position="465"/>
    </location>
    <ligand>
        <name>ATP</name>
        <dbReference type="ChEBI" id="CHEBI:30616"/>
    </ligand>
</feature>
<organism evidence="11 12">
    <name type="scientific">Cinara cedri</name>
    <dbReference type="NCBI Taxonomy" id="506608"/>
    <lineage>
        <taxon>Eukaryota</taxon>
        <taxon>Metazoa</taxon>
        <taxon>Ecdysozoa</taxon>
        <taxon>Arthropoda</taxon>
        <taxon>Hexapoda</taxon>
        <taxon>Insecta</taxon>
        <taxon>Pterygota</taxon>
        <taxon>Neoptera</taxon>
        <taxon>Paraneoptera</taxon>
        <taxon>Hemiptera</taxon>
        <taxon>Sternorrhyncha</taxon>
        <taxon>Aphidomorpha</taxon>
        <taxon>Aphidoidea</taxon>
        <taxon>Aphididae</taxon>
        <taxon>Lachninae</taxon>
        <taxon>Cinara</taxon>
    </lineage>
</organism>
<comment type="subcellular location">
    <subcellularLocation>
        <location evidence="1">Golgi apparatus</location>
    </subcellularLocation>
</comment>
<keyword evidence="12" id="KW-1185">Reference proteome</keyword>
<protein>
    <submittedName>
        <fullName evidence="11">FAM20, C-terminal</fullName>
    </submittedName>
</protein>
<evidence type="ECO:0000313" key="12">
    <source>
        <dbReference type="Proteomes" id="UP000325440"/>
    </source>
</evidence>
<evidence type="ECO:0000256" key="8">
    <source>
        <dbReference type="PIRSR" id="PIRSR624869-3"/>
    </source>
</evidence>
<feature type="region of interest" description="Disordered" evidence="9">
    <location>
        <begin position="581"/>
        <end position="614"/>
    </location>
</feature>
<keyword evidence="7" id="KW-0067">ATP-binding</keyword>
<evidence type="ECO:0000259" key="10">
    <source>
        <dbReference type="Pfam" id="PF06702"/>
    </source>
</evidence>
<keyword evidence="5" id="KW-0325">Glycoprotein</keyword>
<dbReference type="EMBL" id="CABPRJ010000001">
    <property type="protein sequence ID" value="VVC24291.1"/>
    <property type="molecule type" value="Genomic_DNA"/>
</dbReference>
<sequence>MKLRDRVVVGFCLSLVLVTVLFVVDLQNENNRRLANVENVVVVSGSGDGGTGDVGIGMHGRSDRTRVASHAQSVWNAAWSTLMPFRAVAPDAAATVSYQSRSQRLNVPQPYQQYRARTAAEDYPAVPDPHVDDRFTDLVVRLSESDSSVPHRGSAIDWTIVKDVIVDDTYNDGTTSNEYVVEYLEAASNRIESEHMMKHVHSPYWFWRTGQSPNVTYIKKKQSNNTSLTVFHSRISKRELYPENDTYVPLILKAMSGLPILSVSQKEGGTQLKLIIEYLNGDKALMKPMRFSREQQTLPNHFYFTDYERHNAEIAAFHLDRALGFRRAMPVSGRLVNITSELMAQVTSSDLLKTFFVSPDRNMCFHGQCSYYCDTSHAICGNPDMLEGSFAAYLPSQDVLERKTWRHPWRRSYHKRKKAKWETDPNYCEIIRNVPPYNTGRRMLDIMDLSVFDFLMGNMDRHHYETFILFGNDSFPIHLDHGRAFGKAFQDEPSILAPIIQCCHIRKSTLEKLLSFHNEKKLSERLRESMAEDPLTPILWEPHLVALDRRVGFVLQKIRECLLAAAAAAVKSNEDAASFLIHGNSGDKDEETDNKHSNSTIKKEEVATGTKINS</sequence>
<evidence type="ECO:0000256" key="4">
    <source>
        <dbReference type="ARBA" id="ARBA00023157"/>
    </source>
</evidence>
<feature type="binding site" evidence="8">
    <location>
        <position position="308"/>
    </location>
    <ligand>
        <name>Mn(2+)</name>
        <dbReference type="ChEBI" id="CHEBI:29035"/>
    </ligand>
</feature>
<dbReference type="GO" id="GO:0005794">
    <property type="term" value="C:Golgi apparatus"/>
    <property type="evidence" value="ECO:0007669"/>
    <property type="project" value="UniProtKB-SubCell"/>
</dbReference>
<evidence type="ECO:0000256" key="9">
    <source>
        <dbReference type="SAM" id="MobiDB-lite"/>
    </source>
</evidence>
<comment type="cofactor">
    <cofactor evidence="8">
        <name>Mn(2+)</name>
        <dbReference type="ChEBI" id="CHEBI:29035"/>
    </cofactor>
</comment>
<dbReference type="OrthoDB" id="8583677at2759"/>
<gene>
    <name evidence="11" type="ORF">CINCED_3A020534</name>
</gene>
<keyword evidence="4" id="KW-1015">Disulfide bond</keyword>
<dbReference type="PANTHER" id="PTHR12450">
    <property type="entry name" value="DENTIN MATRIX PROTEIN 4 PROTEIN FAM20"/>
    <property type="match status" value="1"/>
</dbReference>
<name>A0A5E4LXI5_9HEMI</name>
<feature type="compositionally biased region" description="Basic and acidic residues" evidence="9">
    <location>
        <begin position="593"/>
        <end position="606"/>
    </location>
</feature>
<evidence type="ECO:0000313" key="11">
    <source>
        <dbReference type="EMBL" id="VVC24291.1"/>
    </source>
</evidence>
<evidence type="ECO:0000256" key="5">
    <source>
        <dbReference type="ARBA" id="ARBA00023180"/>
    </source>
</evidence>
<evidence type="ECO:0000256" key="2">
    <source>
        <dbReference type="ARBA" id="ARBA00006557"/>
    </source>
</evidence>
<feature type="binding site" evidence="7">
    <location>
        <position position="287"/>
    </location>
    <ligand>
        <name>ATP</name>
        <dbReference type="ChEBI" id="CHEBI:30616"/>
    </ligand>
</feature>
<dbReference type="InterPro" id="IPR009581">
    <property type="entry name" value="FAM20_C"/>
</dbReference>
<evidence type="ECO:0000256" key="6">
    <source>
        <dbReference type="PIRSR" id="PIRSR624869-1"/>
    </source>
</evidence>
<feature type="active site" evidence="6">
    <location>
        <position position="460"/>
    </location>
</feature>
<evidence type="ECO:0000256" key="7">
    <source>
        <dbReference type="PIRSR" id="PIRSR624869-2"/>
    </source>
</evidence>
<dbReference type="GO" id="GO:0005524">
    <property type="term" value="F:ATP binding"/>
    <property type="evidence" value="ECO:0007669"/>
    <property type="project" value="UniProtKB-KW"/>
</dbReference>
<dbReference type="Proteomes" id="UP000325440">
    <property type="component" value="Unassembled WGS sequence"/>
</dbReference>
<comment type="similarity">
    <text evidence="2">Belongs to the FAM20 family.</text>
</comment>
<dbReference type="CDD" id="cd10314">
    <property type="entry name" value="FAM20_C"/>
    <property type="match status" value="1"/>
</dbReference>
<keyword evidence="7" id="KW-0547">Nucleotide-binding</keyword>
<evidence type="ECO:0000256" key="1">
    <source>
        <dbReference type="ARBA" id="ARBA00004555"/>
    </source>
</evidence>
<dbReference type="AlphaFoldDB" id="A0A5E4LXI5"/>
<reference evidence="11 12" key="1">
    <citation type="submission" date="2019-08" db="EMBL/GenBank/DDBJ databases">
        <authorList>
            <person name="Alioto T."/>
            <person name="Alioto T."/>
            <person name="Gomez Garrido J."/>
        </authorList>
    </citation>
    <scope>NUCLEOTIDE SEQUENCE [LARGE SCALE GENOMIC DNA]</scope>
</reference>
<dbReference type="InterPro" id="IPR024869">
    <property type="entry name" value="FAM20"/>
</dbReference>
<dbReference type="PANTHER" id="PTHR12450:SF22">
    <property type="entry name" value="EXTRACELLULAR SERINE_THREONINE PROTEIN CG31145"/>
    <property type="match status" value="1"/>
</dbReference>
<feature type="binding site" evidence="7">
    <location>
        <position position="271"/>
    </location>
    <ligand>
        <name>ATP</name>
        <dbReference type="ChEBI" id="CHEBI:30616"/>
    </ligand>
</feature>
<feature type="binding site" evidence="8">
    <location>
        <position position="480"/>
    </location>
    <ligand>
        <name>Mn(2+)</name>
        <dbReference type="ChEBI" id="CHEBI:29035"/>
    </ligand>
</feature>
<feature type="binding site" evidence="7">
    <location>
        <position position="480"/>
    </location>
    <ligand>
        <name>ATP</name>
        <dbReference type="ChEBI" id="CHEBI:30616"/>
    </ligand>
</feature>
<dbReference type="GO" id="GO:0004674">
    <property type="term" value="F:protein serine/threonine kinase activity"/>
    <property type="evidence" value="ECO:0007669"/>
    <property type="project" value="TreeGrafter"/>
</dbReference>
<feature type="binding site" evidence="7">
    <location>
        <begin position="391"/>
        <end position="394"/>
    </location>
    <ligand>
        <name>ATP</name>
        <dbReference type="ChEBI" id="CHEBI:30616"/>
    </ligand>
</feature>
<keyword evidence="3" id="KW-0333">Golgi apparatus</keyword>
<keyword evidence="8" id="KW-0479">Metal-binding</keyword>
<proteinExistence type="inferred from homology"/>